<dbReference type="VEuPathDB" id="FungiDB:An09g03050"/>
<feature type="region of interest" description="Disordered" evidence="7">
    <location>
        <begin position="539"/>
        <end position="568"/>
    </location>
</feature>
<keyword evidence="2" id="KW-0862">Zinc</keyword>
<dbReference type="GO" id="GO:0001228">
    <property type="term" value="F:DNA-binding transcription activator activity, RNA polymerase II-specific"/>
    <property type="evidence" value="ECO:0007669"/>
    <property type="project" value="TreeGrafter"/>
</dbReference>
<evidence type="ECO:0000256" key="6">
    <source>
        <dbReference type="ARBA" id="ARBA00023242"/>
    </source>
</evidence>
<keyword evidence="4" id="KW-0238">DNA-binding</keyword>
<dbReference type="VEuPathDB" id="FungiDB:ASPNIDRAFT2_1200706"/>
<evidence type="ECO:0000256" key="5">
    <source>
        <dbReference type="ARBA" id="ARBA00023163"/>
    </source>
</evidence>
<dbReference type="GO" id="GO:0008270">
    <property type="term" value="F:zinc ion binding"/>
    <property type="evidence" value="ECO:0007669"/>
    <property type="project" value="InterPro"/>
</dbReference>
<dbReference type="InterPro" id="IPR036864">
    <property type="entry name" value="Zn2-C6_fun-type_DNA-bd_sf"/>
</dbReference>
<dbReference type="PANTHER" id="PTHR31944:SF131">
    <property type="entry name" value="HEME-RESPONSIVE ZINC FINGER TRANSCRIPTION FACTOR HAP1"/>
    <property type="match status" value="1"/>
</dbReference>
<keyword evidence="6" id="KW-0539">Nucleus</keyword>
<dbReference type="AlphaFoldDB" id="A0A505IC32"/>
<feature type="domain" description="Zn(2)-C6 fungal-type" evidence="8">
    <location>
        <begin position="36"/>
        <end position="67"/>
    </location>
</feature>
<organism evidence="9 10">
    <name type="scientific">Aspergillus niger</name>
    <dbReference type="NCBI Taxonomy" id="5061"/>
    <lineage>
        <taxon>Eukaryota</taxon>
        <taxon>Fungi</taxon>
        <taxon>Dikarya</taxon>
        <taxon>Ascomycota</taxon>
        <taxon>Pezizomycotina</taxon>
        <taxon>Eurotiomycetes</taxon>
        <taxon>Eurotiomycetidae</taxon>
        <taxon>Eurotiales</taxon>
        <taxon>Aspergillaceae</taxon>
        <taxon>Aspergillus</taxon>
        <taxon>Aspergillus subgen. Circumdati</taxon>
    </lineage>
</organism>
<evidence type="ECO:0000256" key="3">
    <source>
        <dbReference type="ARBA" id="ARBA00023015"/>
    </source>
</evidence>
<evidence type="ECO:0000313" key="10">
    <source>
        <dbReference type="Proteomes" id="UP000197666"/>
    </source>
</evidence>
<feature type="region of interest" description="Disordered" evidence="7">
    <location>
        <begin position="1"/>
        <end position="30"/>
    </location>
</feature>
<protein>
    <submittedName>
        <fullName evidence="9">Cytochrome P450 family protein</fullName>
    </submittedName>
</protein>
<dbReference type="InterPro" id="IPR007219">
    <property type="entry name" value="XnlR_reg_dom"/>
</dbReference>
<comment type="caution">
    <text evidence="9">The sequence shown here is derived from an EMBL/GenBank/DDBJ whole genome shotgun (WGS) entry which is preliminary data.</text>
</comment>
<dbReference type="GO" id="GO:0006351">
    <property type="term" value="P:DNA-templated transcription"/>
    <property type="evidence" value="ECO:0007669"/>
    <property type="project" value="InterPro"/>
</dbReference>
<dbReference type="PANTHER" id="PTHR31944">
    <property type="entry name" value="HEME-RESPONSIVE ZINC FINGER TRANSCRIPTION FACTOR HAP1"/>
    <property type="match status" value="1"/>
</dbReference>
<evidence type="ECO:0000256" key="4">
    <source>
        <dbReference type="ARBA" id="ARBA00023125"/>
    </source>
</evidence>
<keyword evidence="1" id="KW-0479">Metal-binding</keyword>
<evidence type="ECO:0000256" key="2">
    <source>
        <dbReference type="ARBA" id="ARBA00022833"/>
    </source>
</evidence>
<feature type="compositionally biased region" description="Basic and acidic residues" evidence="7">
    <location>
        <begin position="91"/>
        <end position="102"/>
    </location>
</feature>
<feature type="compositionally biased region" description="Low complexity" evidence="7">
    <location>
        <begin position="68"/>
        <end position="84"/>
    </location>
</feature>
<dbReference type="Gene3D" id="4.10.240.10">
    <property type="entry name" value="Zn(2)-C6 fungal-type DNA-binding domain"/>
    <property type="match status" value="1"/>
</dbReference>
<feature type="region of interest" description="Disordered" evidence="7">
    <location>
        <begin position="65"/>
        <end position="125"/>
    </location>
</feature>
<feature type="compositionally biased region" description="Low complexity" evidence="7">
    <location>
        <begin position="553"/>
        <end position="568"/>
    </location>
</feature>
<dbReference type="GO" id="GO:0005634">
    <property type="term" value="C:nucleus"/>
    <property type="evidence" value="ECO:0007669"/>
    <property type="project" value="TreeGrafter"/>
</dbReference>
<dbReference type="SMART" id="SM00906">
    <property type="entry name" value="Fungal_trans"/>
    <property type="match status" value="1"/>
</dbReference>
<accession>A0A505IC32</accession>
<dbReference type="Pfam" id="PF04082">
    <property type="entry name" value="Fungal_trans"/>
    <property type="match status" value="1"/>
</dbReference>
<dbReference type="VEuPathDB" id="FungiDB:M747DRAFT_276548"/>
<dbReference type="VEuPathDB" id="FungiDB:ATCC64974_10530"/>
<reference evidence="10" key="1">
    <citation type="submission" date="2018-10" db="EMBL/GenBank/DDBJ databases">
        <title>FDA dAtabase for Regulatory Grade micrObial Sequences (FDA-ARGOS): Supporting development and validation of Infectious Disease Dx tests.</title>
        <authorList>
            <person name="Kerrigan L."/>
            <person name="Tallon L."/>
            <person name="Sadzewicz L."/>
            <person name="Sengamalay N."/>
            <person name="Ott S."/>
            <person name="Godinez A."/>
            <person name="Nagaraj S."/>
            <person name="Vavikolanu K."/>
            <person name="Nadendla S."/>
            <person name="George J."/>
            <person name="Sichtig H."/>
        </authorList>
    </citation>
    <scope>NUCLEOTIDE SEQUENCE [LARGE SCALE GENOMIC DNA]</scope>
    <source>
        <strain evidence="10">FDAARGOS_311</strain>
    </source>
</reference>
<gene>
    <name evidence="9" type="ORF">CAN33_0024145</name>
</gene>
<dbReference type="VEuPathDB" id="FungiDB:M747DRAFT_316071"/>
<keyword evidence="5" id="KW-0804">Transcription</keyword>
<dbReference type="GO" id="GO:0000978">
    <property type="term" value="F:RNA polymerase II cis-regulatory region sequence-specific DNA binding"/>
    <property type="evidence" value="ECO:0007669"/>
    <property type="project" value="TreeGrafter"/>
</dbReference>
<dbReference type="InterPro" id="IPR051430">
    <property type="entry name" value="Fungal_TF_Env_Response"/>
</dbReference>
<evidence type="ECO:0000313" key="9">
    <source>
        <dbReference type="EMBL" id="TPR06752.1"/>
    </source>
</evidence>
<dbReference type="SUPFAM" id="SSF57701">
    <property type="entry name" value="Zn2/Cys6 DNA-binding domain"/>
    <property type="match status" value="1"/>
</dbReference>
<dbReference type="EMBL" id="NKJJ02000005">
    <property type="protein sequence ID" value="TPR06752.1"/>
    <property type="molecule type" value="Genomic_DNA"/>
</dbReference>
<proteinExistence type="predicted"/>
<dbReference type="VEuPathDB" id="FungiDB:ASPNIDRAFT2_1157464"/>
<feature type="compositionally biased region" description="Polar residues" evidence="7">
    <location>
        <begin position="113"/>
        <end position="125"/>
    </location>
</feature>
<dbReference type="Pfam" id="PF00172">
    <property type="entry name" value="Zn_clus"/>
    <property type="match status" value="1"/>
</dbReference>
<dbReference type="CDD" id="cd12148">
    <property type="entry name" value="fungal_TF_MHR"/>
    <property type="match status" value="1"/>
</dbReference>
<evidence type="ECO:0000256" key="1">
    <source>
        <dbReference type="ARBA" id="ARBA00022723"/>
    </source>
</evidence>
<keyword evidence="3" id="KW-0805">Transcription regulation</keyword>
<dbReference type="PROSITE" id="PS00463">
    <property type="entry name" value="ZN2_CY6_FUNGAL_1"/>
    <property type="match status" value="1"/>
</dbReference>
<name>A0A505IC32_ASPNG</name>
<dbReference type="SMART" id="SM00066">
    <property type="entry name" value="GAL4"/>
    <property type="match status" value="1"/>
</dbReference>
<dbReference type="CDD" id="cd00067">
    <property type="entry name" value="GAL4"/>
    <property type="match status" value="1"/>
</dbReference>
<dbReference type="VEuPathDB" id="FungiDB:An15g02080"/>
<sequence length="675" mass="75761">MAPAQPDQLNATKRSIMRVNPQRRPVPTRRHRKVLSCTPCRERKVKCDRSKPCAQCVRANTQDACFYPPATSSPSRSSSGTISRTPKRSRNIREDVLHEGAGRHSPAGPSLHTPPSTVTDGSTDNIGDAAVRRSIFRSSPLRVVGSTQGRTGPRYSQVQVHRDVGQVLSSSGDDSFSRNLSPLSFRGKQQRTRFFGRSHWATTLGMFPDFSAHLHEYYRNKQTPTNPGFTDYLTLRRLKHDLRGPDRRRQGGQVPPSKLKLVELLPERPLAEYLMQLYFSTFETTLRILHVPSFTSEWNAFWGRSASHIDGSLNSNKTDVFIAKLLMLMACASCFATNKTEPLTSAGLNPHSLVQRCHKWIEAVTTWLASMTSHAQMNLDVIQIKCLLLLAQQATAQEGDLVSMASGSLLREAMLMGLHRDPCNFPNVSPYWAELRKRLWLTIIELELQASLYSGIPLAISWDEFDCPLPSDIDDEDLTIDSPRLPPPRRSDTLTRTSFQIALAQTLETRMAISKIVNRVRLSATYDNEIMTLSERLTTGLAQAPPDLRDDTGTTTTAGGSPDNNSSTSSFRRSFFLFLHYRSLLALHRPFFLRVAETPDEPSNYSRRAYSSQMQGSETDTVGDACHHTNVLRPTGWDEAVGGDLRHLDFDWCFALDPLSPYPMNNWSDLDPLVM</sequence>
<dbReference type="InterPro" id="IPR001138">
    <property type="entry name" value="Zn2Cys6_DnaBD"/>
</dbReference>
<dbReference type="Proteomes" id="UP000197666">
    <property type="component" value="Unassembled WGS sequence"/>
</dbReference>
<evidence type="ECO:0000259" key="8">
    <source>
        <dbReference type="PROSITE" id="PS50048"/>
    </source>
</evidence>
<evidence type="ECO:0000256" key="7">
    <source>
        <dbReference type="SAM" id="MobiDB-lite"/>
    </source>
</evidence>
<dbReference type="PROSITE" id="PS50048">
    <property type="entry name" value="ZN2_CY6_FUNGAL_2"/>
    <property type="match status" value="1"/>
</dbReference>